<reference evidence="2 3" key="1">
    <citation type="submission" date="2023-08" db="EMBL/GenBank/DDBJ databases">
        <title>A Necator americanus chromosomal reference genome.</title>
        <authorList>
            <person name="Ilik V."/>
            <person name="Petrzelkova K.J."/>
            <person name="Pardy F."/>
            <person name="Fuh T."/>
            <person name="Niatou-Singa F.S."/>
            <person name="Gouil Q."/>
            <person name="Baker L."/>
            <person name="Ritchie M.E."/>
            <person name="Jex A.R."/>
            <person name="Gazzola D."/>
            <person name="Li H."/>
            <person name="Toshio Fujiwara R."/>
            <person name="Zhan B."/>
            <person name="Aroian R.V."/>
            <person name="Pafco B."/>
            <person name="Schwarz E.M."/>
        </authorList>
    </citation>
    <scope>NUCLEOTIDE SEQUENCE [LARGE SCALE GENOMIC DNA]</scope>
    <source>
        <strain evidence="2 3">Aroian</strain>
        <tissue evidence="2">Whole animal</tissue>
    </source>
</reference>
<evidence type="ECO:0000313" key="2">
    <source>
        <dbReference type="EMBL" id="KAK6757512.1"/>
    </source>
</evidence>
<comment type="caution">
    <text evidence="2">The sequence shown here is derived from an EMBL/GenBank/DDBJ whole genome shotgun (WGS) entry which is preliminary data.</text>
</comment>
<dbReference type="Proteomes" id="UP001303046">
    <property type="component" value="Unassembled WGS sequence"/>
</dbReference>
<evidence type="ECO:0000313" key="3">
    <source>
        <dbReference type="Proteomes" id="UP001303046"/>
    </source>
</evidence>
<gene>
    <name evidence="2" type="primary">Necator_chrV.g20164</name>
    <name evidence="2" type="ORF">RB195_015372</name>
</gene>
<dbReference type="EMBL" id="JAVFWL010000005">
    <property type="protein sequence ID" value="KAK6757512.1"/>
    <property type="molecule type" value="Genomic_DNA"/>
</dbReference>
<feature type="region of interest" description="Disordered" evidence="1">
    <location>
        <begin position="1"/>
        <end position="23"/>
    </location>
</feature>
<organism evidence="2 3">
    <name type="scientific">Necator americanus</name>
    <name type="common">Human hookworm</name>
    <dbReference type="NCBI Taxonomy" id="51031"/>
    <lineage>
        <taxon>Eukaryota</taxon>
        <taxon>Metazoa</taxon>
        <taxon>Ecdysozoa</taxon>
        <taxon>Nematoda</taxon>
        <taxon>Chromadorea</taxon>
        <taxon>Rhabditida</taxon>
        <taxon>Rhabditina</taxon>
        <taxon>Rhabditomorpha</taxon>
        <taxon>Strongyloidea</taxon>
        <taxon>Ancylostomatidae</taxon>
        <taxon>Bunostominae</taxon>
        <taxon>Necator</taxon>
    </lineage>
</organism>
<sequence length="154" mass="17310">MTAVHITSGSTQDDNDKSSSTRGSVVSRECNTCHHSLVTNADSNNTRFKLKPGENMFDFEGSTASTQSLSSFLHLLAASNVYRMFFAYTQVLQHDTHRCSTAYHKYGHCNRFHYEMGRSKGDAETYAATATTDQPSKSAQSRTNHHKQEHLRRT</sequence>
<feature type="compositionally biased region" description="Polar residues" evidence="1">
    <location>
        <begin position="133"/>
        <end position="142"/>
    </location>
</feature>
<feature type="compositionally biased region" description="Polar residues" evidence="1">
    <location>
        <begin position="1"/>
        <end position="13"/>
    </location>
</feature>
<keyword evidence="3" id="KW-1185">Reference proteome</keyword>
<feature type="compositionally biased region" description="Basic residues" evidence="1">
    <location>
        <begin position="143"/>
        <end position="154"/>
    </location>
</feature>
<protein>
    <submittedName>
        <fullName evidence="2">Uncharacterized protein</fullName>
    </submittedName>
</protein>
<accession>A0ABR1E490</accession>
<feature type="region of interest" description="Disordered" evidence="1">
    <location>
        <begin position="125"/>
        <end position="154"/>
    </location>
</feature>
<name>A0ABR1E490_NECAM</name>
<evidence type="ECO:0000256" key="1">
    <source>
        <dbReference type="SAM" id="MobiDB-lite"/>
    </source>
</evidence>
<proteinExistence type="predicted"/>